<evidence type="ECO:0000256" key="1">
    <source>
        <dbReference type="SAM" id="Phobius"/>
    </source>
</evidence>
<dbReference type="AlphaFoldDB" id="A0A1A1YET5"/>
<comment type="caution">
    <text evidence="2">The sequence shown here is derived from an EMBL/GenBank/DDBJ whole genome shotgun (WGS) entry which is preliminary data.</text>
</comment>
<keyword evidence="1" id="KW-0812">Transmembrane</keyword>
<organism evidence="2 3">
    <name type="scientific">Mycolicibacterium conceptionense</name>
    <dbReference type="NCBI Taxonomy" id="451644"/>
    <lineage>
        <taxon>Bacteria</taxon>
        <taxon>Bacillati</taxon>
        <taxon>Actinomycetota</taxon>
        <taxon>Actinomycetes</taxon>
        <taxon>Mycobacteriales</taxon>
        <taxon>Mycobacteriaceae</taxon>
        <taxon>Mycolicibacterium</taxon>
    </lineage>
</organism>
<evidence type="ECO:0000313" key="3">
    <source>
        <dbReference type="Proteomes" id="UP000093779"/>
    </source>
</evidence>
<gene>
    <name evidence="2" type="ORF">A5726_29970</name>
</gene>
<name>A0A1A1YET5_9MYCO</name>
<dbReference type="InterPro" id="IPR027417">
    <property type="entry name" value="P-loop_NTPase"/>
</dbReference>
<protein>
    <submittedName>
        <fullName evidence="2">Terminase</fullName>
    </submittedName>
</protein>
<dbReference type="SUPFAM" id="SSF52540">
    <property type="entry name" value="P-loop containing nucleoside triphosphate hydrolases"/>
    <property type="match status" value="1"/>
</dbReference>
<dbReference type="EMBL" id="LZHX01000004">
    <property type="protein sequence ID" value="OBF29825.1"/>
    <property type="molecule type" value="Genomic_DNA"/>
</dbReference>
<proteinExistence type="predicted"/>
<keyword evidence="1" id="KW-1133">Transmembrane helix</keyword>
<sequence>MSSGTRRLSELARHLIYPTSIAETAWPQVRDTCANLGWGFDTWQDGAGRLILALNADGLYAADTIVISIPRQVGKTYLVGAIVFALALIFPGLTVIWTAHRFKTARETFDSMKGMAATEKCMAYIETISESHGQEGLFFRNGSRILFGARENGFGLGFANVGVLILDEAQRVTSRAMNDLIPTMNTATNPLIFMMGTPPRPTDAGEVFTMMRQDALDGESDNTVYIEFSADRDADLDDREQLAKANPSYPHRTNERAIRRMRKALDDDSFRREALGIWDEVSVHQAIITDPQWRELIDAGPADDVAPDGLAVDMSHGMAISVGACWIEGESAHVEEVWAGTDVAAAIDWIATVAGRRIPVVIDDLSPAAQMVPGLKARRVNVRSTAARYMAKGCLLFETRGKAAGRRLTHAGQGSVTSALQGARKRLIADAGGWGYDRRDSTAVIHPIVAVTLALAAATEKHRPARDSTRSGRRAVVL</sequence>
<dbReference type="Proteomes" id="UP000093779">
    <property type="component" value="Unassembled WGS sequence"/>
</dbReference>
<keyword evidence="1" id="KW-0472">Membrane</keyword>
<reference evidence="2 3" key="1">
    <citation type="submission" date="2016-06" db="EMBL/GenBank/DDBJ databases">
        <authorList>
            <person name="Kjaerup R.B."/>
            <person name="Dalgaard T.S."/>
            <person name="Juul-Madsen H.R."/>
        </authorList>
    </citation>
    <scope>NUCLEOTIDE SEQUENCE [LARGE SCALE GENOMIC DNA]</scope>
    <source>
        <strain evidence="2 3">ACS1953</strain>
    </source>
</reference>
<accession>A0A1A1YET5</accession>
<evidence type="ECO:0000313" key="2">
    <source>
        <dbReference type="EMBL" id="OBF29825.1"/>
    </source>
</evidence>
<feature type="transmembrane region" description="Helical" evidence="1">
    <location>
        <begin position="77"/>
        <end position="99"/>
    </location>
</feature>
<dbReference type="RefSeq" id="WP_064894063.1">
    <property type="nucleotide sequence ID" value="NZ_JAYXBU010000018.1"/>
</dbReference>
<dbReference type="Gene3D" id="3.40.50.300">
    <property type="entry name" value="P-loop containing nucleotide triphosphate hydrolases"/>
    <property type="match status" value="1"/>
</dbReference>